<dbReference type="RefSeq" id="WP_142941723.1">
    <property type="nucleotide sequence ID" value="NZ_VIKR01000002.1"/>
</dbReference>
<evidence type="ECO:0000313" key="13">
    <source>
        <dbReference type="Proteomes" id="UP000317839"/>
    </source>
</evidence>
<dbReference type="Pfam" id="PF00691">
    <property type="entry name" value="OmpA"/>
    <property type="match status" value="1"/>
</dbReference>
<dbReference type="InterPro" id="IPR006665">
    <property type="entry name" value="OmpA-like"/>
</dbReference>
<dbReference type="PANTHER" id="PTHR30329:SF21">
    <property type="entry name" value="LIPOPROTEIN YIAD-RELATED"/>
    <property type="match status" value="1"/>
</dbReference>
<dbReference type="InterPro" id="IPR006664">
    <property type="entry name" value="OMP_bac"/>
</dbReference>
<dbReference type="InterPro" id="IPR014169">
    <property type="entry name" value="Pal_lipo_C"/>
</dbReference>
<evidence type="ECO:0000256" key="7">
    <source>
        <dbReference type="ARBA" id="ARBA00023306"/>
    </source>
</evidence>
<dbReference type="InterPro" id="IPR036737">
    <property type="entry name" value="OmpA-like_sf"/>
</dbReference>
<feature type="signal peptide" evidence="10">
    <location>
        <begin position="1"/>
        <end position="23"/>
    </location>
</feature>
<keyword evidence="7 8" id="KW-0131">Cell cycle</keyword>
<dbReference type="EMBL" id="VIKR01000002">
    <property type="protein sequence ID" value="TQV75106.1"/>
    <property type="molecule type" value="Genomic_DNA"/>
</dbReference>
<dbReference type="PANTHER" id="PTHR30329">
    <property type="entry name" value="STATOR ELEMENT OF FLAGELLAR MOTOR COMPLEX"/>
    <property type="match status" value="1"/>
</dbReference>
<feature type="chain" id="PRO_5021925524" description="Peptidoglycan-associated lipoprotein" evidence="10">
    <location>
        <begin position="24"/>
        <end position="176"/>
    </location>
</feature>
<proteinExistence type="inferred from homology"/>
<comment type="similarity">
    <text evidence="8">Belongs to the Pal lipoprotein family.</text>
</comment>
<evidence type="ECO:0000256" key="3">
    <source>
        <dbReference type="ARBA" id="ARBA00023136"/>
    </source>
</evidence>
<dbReference type="SUPFAM" id="SSF103088">
    <property type="entry name" value="OmpA-like"/>
    <property type="match status" value="1"/>
</dbReference>
<accession>A0A545TD54</accession>
<dbReference type="OrthoDB" id="9809164at2"/>
<dbReference type="GO" id="GO:0009279">
    <property type="term" value="C:cell outer membrane"/>
    <property type="evidence" value="ECO:0007669"/>
    <property type="project" value="UniProtKB-SubCell"/>
</dbReference>
<evidence type="ECO:0000256" key="5">
    <source>
        <dbReference type="ARBA" id="ARBA00023237"/>
    </source>
</evidence>
<evidence type="ECO:0000256" key="4">
    <source>
        <dbReference type="ARBA" id="ARBA00023139"/>
    </source>
</evidence>
<comment type="caution">
    <text evidence="12">The sequence shown here is derived from an EMBL/GenBank/DDBJ whole genome shotgun (WGS) entry which is preliminary data.</text>
</comment>
<gene>
    <name evidence="8 12" type="primary">pal</name>
    <name evidence="12" type="ORF">FLL45_09215</name>
</gene>
<evidence type="ECO:0000256" key="1">
    <source>
        <dbReference type="ARBA" id="ARBA00022618"/>
    </source>
</evidence>
<sequence length="176" mass="18927">MSINKLGKGLVVLASATFLFACAGSDDSSSQDTVPVVQEPTQPTVVTPPPKSPEELAKEANDAARQARTVYFDFDDDTVKAEGRTLLEAHAWFLSKPENAGVVVEVQGHCDERGTPAYNLALGERRAKAVAQILMLNGVQASQIKTVSHGEEKPANPGHDEAAWEENRRGVLVYEG</sequence>
<dbReference type="Gene3D" id="3.30.1330.60">
    <property type="entry name" value="OmpA-like domain"/>
    <property type="match status" value="1"/>
</dbReference>
<dbReference type="Proteomes" id="UP000317839">
    <property type="component" value="Unassembled WGS sequence"/>
</dbReference>
<keyword evidence="13" id="KW-1185">Reference proteome</keyword>
<comment type="subunit">
    <text evidence="8">The Tol-Pal system is composed of five core proteins: the inner membrane proteins TolA, TolQ and TolR, the periplasmic protein TolB and the outer membrane protein Pal. They form a network linking the inner and outer membranes and the peptidoglycan layer.</text>
</comment>
<keyword evidence="6 8" id="KW-0449">Lipoprotein</keyword>
<feature type="compositionally biased region" description="Low complexity" evidence="9">
    <location>
        <begin position="33"/>
        <end position="45"/>
    </location>
</feature>
<keyword evidence="5 8" id="KW-0998">Cell outer membrane</keyword>
<protein>
    <recommendedName>
        <fullName evidence="8">Peptidoglycan-associated lipoprotein</fullName>
        <shortName evidence="8">PAL</shortName>
    </recommendedName>
</protein>
<dbReference type="PROSITE" id="PS51123">
    <property type="entry name" value="OMPA_2"/>
    <property type="match status" value="1"/>
</dbReference>
<keyword evidence="2 8" id="KW-0732">Signal</keyword>
<dbReference type="HAMAP" id="MF_02204">
    <property type="entry name" value="Pal"/>
    <property type="match status" value="1"/>
</dbReference>
<evidence type="ECO:0000256" key="9">
    <source>
        <dbReference type="SAM" id="MobiDB-lite"/>
    </source>
</evidence>
<keyword evidence="3 8" id="KW-0472">Membrane</keyword>
<dbReference type="NCBIfam" id="TIGR02802">
    <property type="entry name" value="Pal_lipo"/>
    <property type="match status" value="1"/>
</dbReference>
<name>A0A545TD54_9GAMM</name>
<feature type="region of interest" description="Disordered" evidence="9">
    <location>
        <begin position="27"/>
        <end position="56"/>
    </location>
</feature>
<keyword evidence="1 8" id="KW-0132">Cell division</keyword>
<reference evidence="12 13" key="1">
    <citation type="submission" date="2019-06" db="EMBL/GenBank/DDBJ databases">
        <title>Draft genome of Aliikangiella marina GYP-15.</title>
        <authorList>
            <person name="Wang G."/>
        </authorList>
    </citation>
    <scope>NUCLEOTIDE SEQUENCE [LARGE SCALE GENOMIC DNA]</scope>
    <source>
        <strain evidence="12 13">GYP-15</strain>
    </source>
</reference>
<evidence type="ECO:0000256" key="2">
    <source>
        <dbReference type="ARBA" id="ARBA00022729"/>
    </source>
</evidence>
<comment type="subcellular location">
    <subcellularLocation>
        <location evidence="8">Cell outer membrane</location>
        <topology evidence="8">Lipid-anchor</topology>
    </subcellularLocation>
</comment>
<keyword evidence="4 8" id="KW-0564">Palmitate</keyword>
<evidence type="ECO:0000259" key="11">
    <source>
        <dbReference type="PROSITE" id="PS51123"/>
    </source>
</evidence>
<dbReference type="CDD" id="cd07185">
    <property type="entry name" value="OmpA_C-like"/>
    <property type="match status" value="1"/>
</dbReference>
<evidence type="ECO:0000256" key="8">
    <source>
        <dbReference type="HAMAP-Rule" id="MF_02204"/>
    </source>
</evidence>
<evidence type="ECO:0000313" key="12">
    <source>
        <dbReference type="EMBL" id="TQV75106.1"/>
    </source>
</evidence>
<dbReference type="PROSITE" id="PS51257">
    <property type="entry name" value="PROKAR_LIPOPROTEIN"/>
    <property type="match status" value="1"/>
</dbReference>
<organism evidence="12 13">
    <name type="scientific">Aliikangiella marina</name>
    <dbReference type="NCBI Taxonomy" id="1712262"/>
    <lineage>
        <taxon>Bacteria</taxon>
        <taxon>Pseudomonadati</taxon>
        <taxon>Pseudomonadota</taxon>
        <taxon>Gammaproteobacteria</taxon>
        <taxon>Oceanospirillales</taxon>
        <taxon>Pleioneaceae</taxon>
        <taxon>Aliikangiella</taxon>
    </lineage>
</organism>
<dbReference type="GO" id="GO:0051301">
    <property type="term" value="P:cell division"/>
    <property type="evidence" value="ECO:0007669"/>
    <property type="project" value="UniProtKB-UniRule"/>
</dbReference>
<dbReference type="InterPro" id="IPR050330">
    <property type="entry name" value="Bact_OuterMem_StrucFunc"/>
</dbReference>
<dbReference type="PRINTS" id="PR01021">
    <property type="entry name" value="OMPADOMAIN"/>
</dbReference>
<evidence type="ECO:0000256" key="6">
    <source>
        <dbReference type="ARBA" id="ARBA00023288"/>
    </source>
</evidence>
<dbReference type="AlphaFoldDB" id="A0A545TD54"/>
<feature type="domain" description="OmpA-like" evidence="11">
    <location>
        <begin position="59"/>
        <end position="176"/>
    </location>
</feature>
<evidence type="ECO:0000256" key="10">
    <source>
        <dbReference type="SAM" id="SignalP"/>
    </source>
</evidence>
<comment type="function">
    <text evidence="8">Part of the Tol-Pal system, which plays a role in outer membrane invagination during cell division and is important for maintaining outer membrane integrity.</text>
</comment>
<dbReference type="InterPro" id="IPR039001">
    <property type="entry name" value="Pal"/>
</dbReference>